<dbReference type="Pfam" id="PF21186">
    <property type="entry name" value="DUF6852"/>
    <property type="match status" value="1"/>
</dbReference>
<dbReference type="Gene3D" id="1.10.10.1650">
    <property type="match status" value="1"/>
</dbReference>
<dbReference type="EMBL" id="WBVQ01000001">
    <property type="protein sequence ID" value="KAB2817282.1"/>
    <property type="molecule type" value="Genomic_DNA"/>
</dbReference>
<dbReference type="InterPro" id="IPR049282">
    <property type="entry name" value="BVU_3817_N_sf"/>
</dbReference>
<evidence type="ECO:0000259" key="1">
    <source>
        <dbReference type="Pfam" id="PF18347"/>
    </source>
</evidence>
<dbReference type="RefSeq" id="WP_151691853.1">
    <property type="nucleotide sequence ID" value="NZ_BMGX01000002.1"/>
</dbReference>
<accession>A0A6L3ZGY9</accession>
<evidence type="ECO:0000259" key="2">
    <source>
        <dbReference type="Pfam" id="PF21186"/>
    </source>
</evidence>
<dbReference type="InterPro" id="IPR049281">
    <property type="entry name" value="BVU_3817-like_C_sf"/>
</dbReference>
<dbReference type="AlphaFoldDB" id="A0A6L3ZGY9"/>
<dbReference type="Pfam" id="PF18347">
    <property type="entry name" value="DUF5606"/>
    <property type="match status" value="1"/>
</dbReference>
<sequence length="141" mass="15700">MNLEGVLAIGGKPGLYQLVAQSRGGVIVEHLTDKKRLSIGAQAQVSALEDIAIFTMDDEKPLKEIFETMLEKHGEEKALSPKSSARELEAYFAEILPEYDTDRVYPSDIKKVLSWYNILHQTGHLTAEAPEAEAEEVKTEE</sequence>
<evidence type="ECO:0000313" key="4">
    <source>
        <dbReference type="Proteomes" id="UP000484164"/>
    </source>
</evidence>
<proteinExistence type="predicted"/>
<feature type="domain" description="DUF6852" evidence="2">
    <location>
        <begin position="51"/>
        <end position="119"/>
    </location>
</feature>
<reference evidence="3 4" key="1">
    <citation type="submission" date="2019-10" db="EMBL/GenBank/DDBJ databases">
        <title>Genome sequence of Phaeocystidibacter marisrubri JCM30614 (type strain).</title>
        <authorList>
            <person name="Bowman J.P."/>
        </authorList>
    </citation>
    <scope>NUCLEOTIDE SEQUENCE [LARGE SCALE GENOMIC DNA]</scope>
    <source>
        <strain evidence="3 4">JCM 30614</strain>
    </source>
</reference>
<dbReference type="Proteomes" id="UP000484164">
    <property type="component" value="Unassembled WGS sequence"/>
</dbReference>
<keyword evidence="4" id="KW-1185">Reference proteome</keyword>
<dbReference type="OrthoDB" id="675198at2"/>
<name>A0A6L3ZGY9_9FLAO</name>
<organism evidence="3 4">
    <name type="scientific">Phaeocystidibacter marisrubri</name>
    <dbReference type="NCBI Taxonomy" id="1577780"/>
    <lineage>
        <taxon>Bacteria</taxon>
        <taxon>Pseudomonadati</taxon>
        <taxon>Bacteroidota</taxon>
        <taxon>Flavobacteriia</taxon>
        <taxon>Flavobacteriales</taxon>
        <taxon>Phaeocystidibacteraceae</taxon>
        <taxon>Phaeocystidibacter</taxon>
    </lineage>
</organism>
<dbReference type="InterPro" id="IPR041218">
    <property type="entry name" value="DUF5606"/>
</dbReference>
<dbReference type="Gene3D" id="2.30.30.730">
    <property type="match status" value="1"/>
</dbReference>
<dbReference type="InterPro" id="IPR049280">
    <property type="entry name" value="DUF6852"/>
</dbReference>
<evidence type="ECO:0000313" key="3">
    <source>
        <dbReference type="EMBL" id="KAB2817282.1"/>
    </source>
</evidence>
<comment type="caution">
    <text evidence="3">The sequence shown here is derived from an EMBL/GenBank/DDBJ whole genome shotgun (WGS) entry which is preliminary data.</text>
</comment>
<protein>
    <submittedName>
        <fullName evidence="3">Uncharacterized protein</fullName>
    </submittedName>
</protein>
<gene>
    <name evidence="3" type="ORF">F8C82_02505</name>
</gene>
<feature type="domain" description="DUF5606" evidence="1">
    <location>
        <begin position="3"/>
        <end position="48"/>
    </location>
</feature>